<dbReference type="EMBL" id="CAJB01000021">
    <property type="protein sequence ID" value="CCH76272.1"/>
    <property type="molecule type" value="Genomic_DNA"/>
</dbReference>
<name>A0A077LUG5_9MICO</name>
<reference evidence="2 3" key="1">
    <citation type="journal article" date="2013" name="ISME J.">
        <title>A metabolic model for members of the genus Tetrasphaera involved in enhanced biological phosphorus removal.</title>
        <authorList>
            <person name="Kristiansen R."/>
            <person name="Nguyen H.T.T."/>
            <person name="Saunders A.M."/>
            <person name="Nielsen J.L."/>
            <person name="Wimmer R."/>
            <person name="Le V.Q."/>
            <person name="McIlroy S.J."/>
            <person name="Petrovski S."/>
            <person name="Seviour R.J."/>
            <person name="Calteau A."/>
            <person name="Nielsen K.L."/>
            <person name="Nielsen P.H."/>
        </authorList>
    </citation>
    <scope>NUCLEOTIDE SEQUENCE [LARGE SCALE GENOMIC DNA]</scope>
    <source>
        <strain evidence="2 3">T1-X7</strain>
    </source>
</reference>
<gene>
    <name evidence="2" type="ORF">BN12_1170011</name>
</gene>
<organism evidence="2 3">
    <name type="scientific">Nostocoides japonicum T1-X7</name>
    <dbReference type="NCBI Taxonomy" id="1194083"/>
    <lineage>
        <taxon>Bacteria</taxon>
        <taxon>Bacillati</taxon>
        <taxon>Actinomycetota</taxon>
        <taxon>Actinomycetes</taxon>
        <taxon>Micrococcales</taxon>
        <taxon>Intrasporangiaceae</taxon>
        <taxon>Nostocoides</taxon>
    </lineage>
</organism>
<accession>A0A077LUG5</accession>
<dbReference type="Proteomes" id="UP000035721">
    <property type="component" value="Unassembled WGS sequence"/>
</dbReference>
<dbReference type="AlphaFoldDB" id="A0A077LUG5"/>
<sequence length="67" mass="7011">MVVDAWASEVVVDAQASEDEDIEMGSIDEKGWVLDAGHRPTGQRQARGTDALGARQDPAVRSAGAGC</sequence>
<protein>
    <submittedName>
        <fullName evidence="2">Uncharacterized protein</fullName>
    </submittedName>
</protein>
<evidence type="ECO:0000313" key="2">
    <source>
        <dbReference type="EMBL" id="CCH76272.1"/>
    </source>
</evidence>
<evidence type="ECO:0000313" key="3">
    <source>
        <dbReference type="Proteomes" id="UP000035721"/>
    </source>
</evidence>
<comment type="caution">
    <text evidence="2">The sequence shown here is derived from an EMBL/GenBank/DDBJ whole genome shotgun (WGS) entry which is preliminary data.</text>
</comment>
<feature type="region of interest" description="Disordered" evidence="1">
    <location>
        <begin position="37"/>
        <end position="67"/>
    </location>
</feature>
<keyword evidence="3" id="KW-1185">Reference proteome</keyword>
<evidence type="ECO:0000256" key="1">
    <source>
        <dbReference type="SAM" id="MobiDB-lite"/>
    </source>
</evidence>
<proteinExistence type="predicted"/>